<dbReference type="OrthoDB" id="3256525at2759"/>
<proteinExistence type="predicted"/>
<sequence>MTPSLPTELLKKIFGYATYAGVDVDLAVTHREIEPFTFAKFEKDSLDTMATKISLTRVSRRFRRIALEFLFKFVCIYTSKQATKLVNMMKRPSSNAGLGPREWIKFLFVRCSIERRVTEILQLCRGLRGISWNPTTFQRSLKNWEAVQDEMIRNIPTNIRILHWNGRVLFSTFASFLQRASALRILYVSGVTVDTTLPQPVQSALYASLTNLHVEHPPRLGWLDNVTWEMPSLIELSLFVHYHHYRDGSFPSFVRNVSKTLRVLRLGPHVELVPQLMSHILNTCVNLEEIYYYTIHEHHSFLWAFHTKHTTMKRIGLSIFMERHTMDRASATLRQYLGPISKARFPSLDTVVVCDASRTPLIPTGSHLRMKRVSEDFYSAEISLVHNVQ</sequence>
<dbReference type="Gene3D" id="3.80.10.10">
    <property type="entry name" value="Ribonuclease Inhibitor"/>
    <property type="match status" value="1"/>
</dbReference>
<protein>
    <recommendedName>
        <fullName evidence="3">F-box domain-containing protein</fullName>
    </recommendedName>
</protein>
<name>A0A4Y7QFU1_9AGAM</name>
<keyword evidence="2" id="KW-1185">Reference proteome</keyword>
<dbReference type="SUPFAM" id="SSF52047">
    <property type="entry name" value="RNI-like"/>
    <property type="match status" value="1"/>
</dbReference>
<evidence type="ECO:0000313" key="1">
    <source>
        <dbReference type="EMBL" id="TDL26543.1"/>
    </source>
</evidence>
<evidence type="ECO:0000313" key="2">
    <source>
        <dbReference type="Proteomes" id="UP000294933"/>
    </source>
</evidence>
<dbReference type="InterPro" id="IPR032675">
    <property type="entry name" value="LRR_dom_sf"/>
</dbReference>
<dbReference type="Proteomes" id="UP000294933">
    <property type="component" value="Unassembled WGS sequence"/>
</dbReference>
<reference evidence="1 2" key="1">
    <citation type="submission" date="2018-06" db="EMBL/GenBank/DDBJ databases">
        <title>A transcriptomic atlas of mushroom development highlights an independent origin of complex multicellularity.</title>
        <authorList>
            <consortium name="DOE Joint Genome Institute"/>
            <person name="Krizsan K."/>
            <person name="Almasi E."/>
            <person name="Merenyi Z."/>
            <person name="Sahu N."/>
            <person name="Viragh M."/>
            <person name="Koszo T."/>
            <person name="Mondo S."/>
            <person name="Kiss B."/>
            <person name="Balint B."/>
            <person name="Kues U."/>
            <person name="Barry K."/>
            <person name="Hegedus J.C."/>
            <person name="Henrissat B."/>
            <person name="Johnson J."/>
            <person name="Lipzen A."/>
            <person name="Ohm R."/>
            <person name="Nagy I."/>
            <person name="Pangilinan J."/>
            <person name="Yan J."/>
            <person name="Xiong Y."/>
            <person name="Grigoriev I.V."/>
            <person name="Hibbett D.S."/>
            <person name="Nagy L.G."/>
        </authorList>
    </citation>
    <scope>NUCLEOTIDE SEQUENCE [LARGE SCALE GENOMIC DNA]</scope>
    <source>
        <strain evidence="1 2">SZMC22713</strain>
    </source>
</reference>
<dbReference type="VEuPathDB" id="FungiDB:BD410DRAFT_836417"/>
<gene>
    <name evidence="1" type="ORF">BD410DRAFT_836417</name>
</gene>
<organism evidence="1 2">
    <name type="scientific">Rickenella mellea</name>
    <dbReference type="NCBI Taxonomy" id="50990"/>
    <lineage>
        <taxon>Eukaryota</taxon>
        <taxon>Fungi</taxon>
        <taxon>Dikarya</taxon>
        <taxon>Basidiomycota</taxon>
        <taxon>Agaricomycotina</taxon>
        <taxon>Agaricomycetes</taxon>
        <taxon>Hymenochaetales</taxon>
        <taxon>Rickenellaceae</taxon>
        <taxon>Rickenella</taxon>
    </lineage>
</organism>
<evidence type="ECO:0008006" key="3">
    <source>
        <dbReference type="Google" id="ProtNLM"/>
    </source>
</evidence>
<dbReference type="EMBL" id="ML170161">
    <property type="protein sequence ID" value="TDL26543.1"/>
    <property type="molecule type" value="Genomic_DNA"/>
</dbReference>
<dbReference type="AlphaFoldDB" id="A0A4Y7QFU1"/>
<accession>A0A4Y7QFU1</accession>